<evidence type="ECO:0000256" key="5">
    <source>
        <dbReference type="ARBA" id="ARBA00022679"/>
    </source>
</evidence>
<dbReference type="GO" id="GO:0004760">
    <property type="term" value="F:L-serine-pyruvate transaminase activity"/>
    <property type="evidence" value="ECO:0000318"/>
    <property type="project" value="GO_Central"/>
</dbReference>
<dbReference type="InterPro" id="IPR015422">
    <property type="entry name" value="PyrdxlP-dep_Trfase_small"/>
</dbReference>
<evidence type="ECO:0000256" key="7">
    <source>
        <dbReference type="PIRSR" id="PIRSR000524-1"/>
    </source>
</evidence>
<evidence type="ECO:0000256" key="9">
    <source>
        <dbReference type="RuleBase" id="RU004075"/>
    </source>
</evidence>
<evidence type="ECO:0000313" key="12">
    <source>
        <dbReference type="Proteomes" id="UP000001548"/>
    </source>
</evidence>
<keyword evidence="4 11" id="KW-0032">Aminotransferase</keyword>
<organism evidence="11 12">
    <name type="scientific">Giardia intestinalis (strain ATCC 50803 / WB clone C6)</name>
    <name type="common">Giardia lamblia</name>
    <dbReference type="NCBI Taxonomy" id="184922"/>
    <lineage>
        <taxon>Eukaryota</taxon>
        <taxon>Metamonada</taxon>
        <taxon>Diplomonadida</taxon>
        <taxon>Hexamitidae</taxon>
        <taxon>Giardiinae</taxon>
        <taxon>Giardia</taxon>
    </lineage>
</organism>
<dbReference type="Gene3D" id="3.40.640.10">
    <property type="entry name" value="Type I PLP-dependent aspartate aminotransferase-like (Major domain)"/>
    <property type="match status" value="1"/>
</dbReference>
<dbReference type="RefSeq" id="XP_001709116.1">
    <property type="nucleotide sequence ID" value="XM_001709064.1"/>
</dbReference>
<dbReference type="InterPro" id="IPR020578">
    <property type="entry name" value="Aminotrans_V_PyrdxlP_BS"/>
</dbReference>
<dbReference type="InterPro" id="IPR015421">
    <property type="entry name" value="PyrdxlP-dep_Trfase_major"/>
</dbReference>
<proteinExistence type="inferred from homology"/>
<comment type="caution">
    <text evidence="11">The sequence shown here is derived from an EMBL/GenBank/DDBJ whole genome shotgun (WGS) entry which is preliminary data.</text>
</comment>
<dbReference type="OMA" id="YEWDTPA"/>
<dbReference type="HOGENOM" id="CLU_027686_0_1_1"/>
<evidence type="ECO:0000313" key="11">
    <source>
        <dbReference type="EMBL" id="KAE8301804.1"/>
    </source>
</evidence>
<dbReference type="GO" id="GO:0005777">
    <property type="term" value="C:peroxisome"/>
    <property type="evidence" value="ECO:0000318"/>
    <property type="project" value="GO_Central"/>
</dbReference>
<sequence length="383" mass="41880">MFKTPLLYLPGPTAVPDSILRARMGPLMDDQALYKEISGAVQRILKTKSSVHILAGEGMLALDSVSCSLIEQGDSVLIISNGVFGDWFLDLVGKYTSSYTIFQCGPTSGVSASALGEFLIAQEQKGVSFKLATLVHCDTPSGVLNDIASLVPVLSRHSILSVVDVVASSFGISIDLDLCGVDVALMGSQKALSCPSGLSMLAISERAWRAMETRRTPIPSYYCNLLLFKNAPATFPYTVSSYDLLGLREALRLLEEEGLDNVYRRHMRIAEAVRYAVQKSGLTLYLVSDYSPTITAFHVPQGTTSDAILQTMLNDYGIRFSSSLGSLDKKVMRIGHMGFNSNVPVVLYVLKCLTRTLRSHGVCLRDDMGESFFERYHSMVEVE</sequence>
<dbReference type="PIRSF" id="PIRSF000524">
    <property type="entry name" value="SPT"/>
    <property type="match status" value="1"/>
</dbReference>
<dbReference type="EC" id="2.6.1.44" evidence="3"/>
<dbReference type="FunFam" id="3.40.640.10:FF:000172">
    <property type="entry name" value="Pyridoxal phosphate-dependent aminotransferase"/>
    <property type="match status" value="1"/>
</dbReference>
<dbReference type="GeneID" id="5702034"/>
<reference evidence="11 12" key="1">
    <citation type="journal article" date="2007" name="Science">
        <title>Genomic minimalism in the early diverging intestinal parasite Giardia lamblia.</title>
        <authorList>
            <person name="Morrison H.G."/>
            <person name="McArthur A.G."/>
            <person name="Gillin F.D."/>
            <person name="Aley S.B."/>
            <person name="Adam R.D."/>
            <person name="Olsen G.J."/>
            <person name="Best A.A."/>
            <person name="Cande W.Z."/>
            <person name="Chen F."/>
            <person name="Cipriano M.J."/>
            <person name="Davids B.J."/>
            <person name="Dawson S.C."/>
            <person name="Elmendorf H.G."/>
            <person name="Hehl A.B."/>
            <person name="Holder M.E."/>
            <person name="Huse S.M."/>
            <person name="Kim U.U."/>
            <person name="Lasek-Nesselquist E."/>
            <person name="Manning G."/>
            <person name="Nigam A."/>
            <person name="Nixon J.E."/>
            <person name="Palm D."/>
            <person name="Passamaneck N.E."/>
            <person name="Prabhu A."/>
            <person name="Reich C.I."/>
            <person name="Reiner D.S."/>
            <person name="Samuelson J."/>
            <person name="Svard S.G."/>
            <person name="Sogin M.L."/>
        </authorList>
    </citation>
    <scope>NUCLEOTIDE SEQUENCE [LARGE SCALE GENOMIC DNA]</scope>
    <source>
        <strain evidence="11 12">WB C6</strain>
    </source>
</reference>
<dbReference type="STRING" id="184922.A8B719"/>
<dbReference type="KEGG" id="gla:GL50803_003313"/>
<protein>
    <recommendedName>
        <fullName evidence="3">alanine--glyoxylate transaminase</fullName>
        <ecNumber evidence="3">2.6.1.44</ecNumber>
    </recommendedName>
</protein>
<dbReference type="Proteomes" id="UP000001548">
    <property type="component" value="Unassembled WGS sequence"/>
</dbReference>
<dbReference type="InterPro" id="IPR000192">
    <property type="entry name" value="Aminotrans_V_dom"/>
</dbReference>
<comment type="cofactor">
    <cofactor evidence="1 8 10">
        <name>pyridoxal 5'-phosphate</name>
        <dbReference type="ChEBI" id="CHEBI:597326"/>
    </cofactor>
</comment>
<accession>A8B719</accession>
<keyword evidence="12" id="KW-1185">Reference proteome</keyword>
<name>A8B719_GIAIC</name>
<evidence type="ECO:0000256" key="10">
    <source>
        <dbReference type="RuleBase" id="RU004504"/>
    </source>
</evidence>
<dbReference type="GO" id="GO:0008453">
    <property type="term" value="F:alanine-glyoxylate transaminase activity"/>
    <property type="evidence" value="ECO:0000318"/>
    <property type="project" value="GO_Central"/>
</dbReference>
<gene>
    <name evidence="11" type="ORF">GL50803_003313</name>
</gene>
<dbReference type="PANTHER" id="PTHR21152:SF24">
    <property type="entry name" value="ALANINE--GLYOXYLATE AMINOTRANSFERASE 1"/>
    <property type="match status" value="1"/>
</dbReference>
<keyword evidence="5" id="KW-0808">Transferase</keyword>
<dbReference type="AlphaFoldDB" id="A8B719"/>
<dbReference type="InterPro" id="IPR024169">
    <property type="entry name" value="SP_NH2Trfase/AEP_transaminase"/>
</dbReference>
<evidence type="ECO:0000256" key="6">
    <source>
        <dbReference type="ARBA" id="ARBA00022898"/>
    </source>
</evidence>
<comment type="similarity">
    <text evidence="2 9">Belongs to the class-V pyridoxal-phosphate-dependent aminotransferase family.</text>
</comment>
<evidence type="ECO:0000256" key="2">
    <source>
        <dbReference type="ARBA" id="ARBA00009236"/>
    </source>
</evidence>
<feature type="modified residue" description="N6-(pyridoxal phosphate)lysine" evidence="8">
    <location>
        <position position="190"/>
    </location>
</feature>
<feature type="binding site" evidence="7">
    <location>
        <position position="333"/>
    </location>
    <ligand>
        <name>substrate</name>
    </ligand>
</feature>
<evidence type="ECO:0000256" key="4">
    <source>
        <dbReference type="ARBA" id="ARBA00022576"/>
    </source>
</evidence>
<dbReference type="SUPFAM" id="SSF53383">
    <property type="entry name" value="PLP-dependent transferases"/>
    <property type="match status" value="1"/>
</dbReference>
<dbReference type="EMBL" id="AACB03000005">
    <property type="protein sequence ID" value="KAE8301804.1"/>
    <property type="molecule type" value="Genomic_DNA"/>
</dbReference>
<evidence type="ECO:0000256" key="8">
    <source>
        <dbReference type="PIRSR" id="PIRSR000524-50"/>
    </source>
</evidence>
<dbReference type="GO" id="GO:0019265">
    <property type="term" value="P:glycine biosynthetic process, by transamination of glyoxylate"/>
    <property type="evidence" value="ECO:0000318"/>
    <property type="project" value="GO_Central"/>
</dbReference>
<dbReference type="Gene3D" id="3.90.1150.10">
    <property type="entry name" value="Aspartate Aminotransferase, domain 1"/>
    <property type="match status" value="1"/>
</dbReference>
<dbReference type="Pfam" id="PF00266">
    <property type="entry name" value="Aminotran_5"/>
    <property type="match status" value="1"/>
</dbReference>
<dbReference type="PANTHER" id="PTHR21152">
    <property type="entry name" value="AMINOTRANSFERASE CLASS V"/>
    <property type="match status" value="1"/>
</dbReference>
<keyword evidence="6 8" id="KW-0663">Pyridoxal phosphate</keyword>
<dbReference type="InterPro" id="IPR015424">
    <property type="entry name" value="PyrdxlP-dep_Trfase"/>
</dbReference>
<evidence type="ECO:0000256" key="1">
    <source>
        <dbReference type="ARBA" id="ARBA00001933"/>
    </source>
</evidence>
<evidence type="ECO:0000256" key="3">
    <source>
        <dbReference type="ARBA" id="ARBA00013049"/>
    </source>
</evidence>
<dbReference type="PROSITE" id="PS00595">
    <property type="entry name" value="AA_TRANSFER_CLASS_5"/>
    <property type="match status" value="1"/>
</dbReference>
<dbReference type="VEuPathDB" id="GiardiaDB:GL50803_3313"/>